<dbReference type="VEuPathDB" id="ToxoDB:TGPRC2_310020"/>
<accession>A0A151HL91</accession>
<organism evidence="2 3">
    <name type="scientific">Toxoplasma gondii TgCatPRC2</name>
    <dbReference type="NCBI Taxonomy" id="1130821"/>
    <lineage>
        <taxon>Eukaryota</taxon>
        <taxon>Sar</taxon>
        <taxon>Alveolata</taxon>
        <taxon>Apicomplexa</taxon>
        <taxon>Conoidasida</taxon>
        <taxon>Coccidia</taxon>
        <taxon>Eucoccidiorida</taxon>
        <taxon>Eimeriorina</taxon>
        <taxon>Sarcocystidae</taxon>
        <taxon>Toxoplasma</taxon>
    </lineage>
</organism>
<dbReference type="EMBL" id="AHZP02000612">
    <property type="protein sequence ID" value="KYK70096.1"/>
    <property type="molecule type" value="Genomic_DNA"/>
</dbReference>
<evidence type="ECO:0000256" key="1">
    <source>
        <dbReference type="SAM" id="SignalP"/>
    </source>
</evidence>
<protein>
    <recommendedName>
        <fullName evidence="4">Transmembrane protein</fullName>
    </recommendedName>
</protein>
<dbReference type="AlphaFoldDB" id="A0A151HL91"/>
<evidence type="ECO:0000313" key="2">
    <source>
        <dbReference type="EMBL" id="KYK70096.1"/>
    </source>
</evidence>
<feature type="signal peptide" evidence="1">
    <location>
        <begin position="1"/>
        <end position="19"/>
    </location>
</feature>
<sequence length="161" mass="17785">MIVLFALVCALAFTNSSNGQFNFPAIDAGNDETLEFREHQVIPRRTMDVEAADIESNPYIFREAQLDTPEEASYPITRKLSLQEQPSNVNPHEEVDDYASILDSIKEGVVLEALLPLVTMAPLLVSAGLEADVSWSVPAAPQVSFPKLGQKRTVYMLKCFA</sequence>
<evidence type="ECO:0008006" key="4">
    <source>
        <dbReference type="Google" id="ProtNLM"/>
    </source>
</evidence>
<gene>
    <name evidence="2" type="ORF">TGPRC2_310020</name>
</gene>
<name>A0A151HL91_TOXGO</name>
<evidence type="ECO:0000313" key="3">
    <source>
        <dbReference type="Proteomes" id="UP000075225"/>
    </source>
</evidence>
<keyword evidence="1" id="KW-0732">Signal</keyword>
<feature type="chain" id="PRO_5007581717" description="Transmembrane protein" evidence="1">
    <location>
        <begin position="20"/>
        <end position="161"/>
    </location>
</feature>
<dbReference type="OrthoDB" id="329093at2759"/>
<comment type="caution">
    <text evidence="2">The sequence shown here is derived from an EMBL/GenBank/DDBJ whole genome shotgun (WGS) entry which is preliminary data.</text>
</comment>
<dbReference type="Proteomes" id="UP000075225">
    <property type="component" value="Unassembled WGS sequence"/>
</dbReference>
<reference evidence="3" key="1">
    <citation type="submission" date="2016-03" db="EMBL/GenBank/DDBJ databases">
        <authorList>
            <person name="Sibley D."/>
            <person name="Venepally P."/>
            <person name="Karamycheva S."/>
            <person name="Hadjithomas M."/>
            <person name="Khan A."/>
            <person name="Brunk B."/>
            <person name="Roos D."/>
            <person name="Caler E."/>
            <person name="Lorenzi H."/>
        </authorList>
    </citation>
    <scope>NUCLEOTIDE SEQUENCE [LARGE SCALE GENOMIC DNA]</scope>
    <source>
        <strain evidence="3">TgCatPRC2</strain>
    </source>
</reference>
<proteinExistence type="predicted"/>